<evidence type="ECO:0000313" key="1">
    <source>
        <dbReference type="EMBL" id="KAG6403172.1"/>
    </source>
</evidence>
<reference evidence="1" key="1">
    <citation type="submission" date="2018-01" db="EMBL/GenBank/DDBJ databases">
        <authorList>
            <person name="Mao J.F."/>
        </authorList>
    </citation>
    <scope>NUCLEOTIDE SEQUENCE</scope>
    <source>
        <strain evidence="1">Huo1</strain>
        <tissue evidence="1">Leaf</tissue>
    </source>
</reference>
<dbReference type="EMBL" id="PNBA02000013">
    <property type="protein sequence ID" value="KAG6403172.1"/>
    <property type="molecule type" value="Genomic_DNA"/>
</dbReference>
<protein>
    <submittedName>
        <fullName evidence="1">Uncharacterized protein</fullName>
    </submittedName>
</protein>
<dbReference type="AlphaFoldDB" id="A0A8X8ZFQ8"/>
<gene>
    <name evidence="1" type="ORF">SASPL_135389</name>
</gene>
<accession>A0A8X8ZFQ8</accession>
<reference evidence="1" key="2">
    <citation type="submission" date="2020-08" db="EMBL/GenBank/DDBJ databases">
        <title>Plant Genome Project.</title>
        <authorList>
            <person name="Zhang R.-G."/>
        </authorList>
    </citation>
    <scope>NUCLEOTIDE SEQUENCE</scope>
    <source>
        <strain evidence="1">Huo1</strain>
        <tissue evidence="1">Leaf</tissue>
    </source>
</reference>
<dbReference type="Proteomes" id="UP000298416">
    <property type="component" value="Unassembled WGS sequence"/>
</dbReference>
<keyword evidence="2" id="KW-1185">Reference proteome</keyword>
<evidence type="ECO:0000313" key="2">
    <source>
        <dbReference type="Proteomes" id="UP000298416"/>
    </source>
</evidence>
<name>A0A8X8ZFQ8_SALSN</name>
<comment type="caution">
    <text evidence="1">The sequence shown here is derived from an EMBL/GenBank/DDBJ whole genome shotgun (WGS) entry which is preliminary data.</text>
</comment>
<proteinExistence type="predicted"/>
<organism evidence="1">
    <name type="scientific">Salvia splendens</name>
    <name type="common">Scarlet sage</name>
    <dbReference type="NCBI Taxonomy" id="180675"/>
    <lineage>
        <taxon>Eukaryota</taxon>
        <taxon>Viridiplantae</taxon>
        <taxon>Streptophyta</taxon>
        <taxon>Embryophyta</taxon>
        <taxon>Tracheophyta</taxon>
        <taxon>Spermatophyta</taxon>
        <taxon>Magnoliopsida</taxon>
        <taxon>eudicotyledons</taxon>
        <taxon>Gunneridae</taxon>
        <taxon>Pentapetalae</taxon>
        <taxon>asterids</taxon>
        <taxon>lamiids</taxon>
        <taxon>Lamiales</taxon>
        <taxon>Lamiaceae</taxon>
        <taxon>Nepetoideae</taxon>
        <taxon>Mentheae</taxon>
        <taxon>Salviinae</taxon>
        <taxon>Salvia</taxon>
        <taxon>Salvia subgen. Calosphace</taxon>
        <taxon>core Calosphace</taxon>
    </lineage>
</organism>
<sequence>MQCCITLATQGKAIELQFQEEVGNNGYKMKLVVDNSHQVMKPTAGAGLMKAPKAEKRGYSRRVSLEKKLKLRPGIKNYDKTRIVELLKAALVR</sequence>